<dbReference type="Pfam" id="PF00582">
    <property type="entry name" value="Usp"/>
    <property type="match status" value="2"/>
</dbReference>
<comment type="caution">
    <text evidence="4">The sequence shown here is derived from an EMBL/GenBank/DDBJ whole genome shotgun (WGS) entry which is preliminary data.</text>
</comment>
<dbReference type="Proteomes" id="UP000189681">
    <property type="component" value="Unassembled WGS sequence"/>
</dbReference>
<evidence type="ECO:0000256" key="1">
    <source>
        <dbReference type="ARBA" id="ARBA00008791"/>
    </source>
</evidence>
<evidence type="ECO:0000313" key="5">
    <source>
        <dbReference type="Proteomes" id="UP000189681"/>
    </source>
</evidence>
<evidence type="ECO:0000259" key="3">
    <source>
        <dbReference type="Pfam" id="PF00582"/>
    </source>
</evidence>
<feature type="domain" description="UspA" evidence="3">
    <location>
        <begin position="1"/>
        <end position="161"/>
    </location>
</feature>
<name>A0A1V4AVS7_9BACT</name>
<proteinExistence type="inferred from homology"/>
<dbReference type="CDD" id="cd00293">
    <property type="entry name" value="USP-like"/>
    <property type="match status" value="2"/>
</dbReference>
<sequence>MYKKIFIAVDNSHHSNSCIDLGVALSQKFGSLLVGCHVYDAALHQRRFRDMEKGLPPQYQDESVLQRQRDLHSSLINLGLKLISESYLDVFKKKCSASSVPHEELLLEGKNYYEIIKELQENRYDLVILGALGLAAVNEQVIGSVCERVVRRIKNDVLVVKNRGLDGKVVIAVDGSAASVAGFTSAIHFAKSFNLKLIAVSVFDPHYHRVAFESIANVLSQEAGQIFRFKEQETLHEEIIDKGLAKIYQNHLDTVSRMAGDAGVELDTILMDGKPYDKILRFLQKENPSTLILGRTGVHNTNGLDIGSTTENLLRLAPCNVLLAGGSPEARTTMQSDFSEFHRPVNDKVSMKDTVECQHISEDGFFGSVAGEQKISDKQHKKKADTRMDPRSTNTDRSNSFFHPRHG</sequence>
<reference evidence="4 5" key="1">
    <citation type="journal article" date="2017" name="Water Res.">
        <title>Discovery and metagenomic analysis of an anammox bacterial enrichment related to Candidatus "Brocadia caroliniensis" in a full-scale glycerol-fed nitritation-denitritation separate centrate treatment process.</title>
        <authorList>
            <person name="Park H."/>
            <person name="Brotto A.C."/>
            <person name="van Loosdrecht M.C."/>
            <person name="Chandran K."/>
        </authorList>
    </citation>
    <scope>NUCLEOTIDE SEQUENCE [LARGE SCALE GENOMIC DNA]</scope>
    <source>
        <strain evidence="4">26THWARD</strain>
    </source>
</reference>
<gene>
    <name evidence="4" type="ORF">AYP45_04460</name>
</gene>
<dbReference type="InterPro" id="IPR014729">
    <property type="entry name" value="Rossmann-like_a/b/a_fold"/>
</dbReference>
<dbReference type="Gene3D" id="3.40.50.620">
    <property type="entry name" value="HUPs"/>
    <property type="match status" value="2"/>
</dbReference>
<dbReference type="PRINTS" id="PR01438">
    <property type="entry name" value="UNVRSLSTRESS"/>
</dbReference>
<evidence type="ECO:0000313" key="4">
    <source>
        <dbReference type="EMBL" id="OOP57242.1"/>
    </source>
</evidence>
<feature type="region of interest" description="Disordered" evidence="2">
    <location>
        <begin position="368"/>
        <end position="407"/>
    </location>
</feature>
<dbReference type="InterPro" id="IPR006016">
    <property type="entry name" value="UspA"/>
</dbReference>
<dbReference type="AlphaFoldDB" id="A0A1V4AVS7"/>
<comment type="similarity">
    <text evidence="1">Belongs to the universal stress protein A family.</text>
</comment>
<dbReference type="InterPro" id="IPR006015">
    <property type="entry name" value="Universal_stress_UspA"/>
</dbReference>
<organism evidence="4 5">
    <name type="scientific">Candidatus Brocadia carolinensis</name>
    <dbReference type="NCBI Taxonomy" id="1004156"/>
    <lineage>
        <taxon>Bacteria</taxon>
        <taxon>Pseudomonadati</taxon>
        <taxon>Planctomycetota</taxon>
        <taxon>Candidatus Brocadiia</taxon>
        <taxon>Candidatus Brocadiales</taxon>
        <taxon>Candidatus Brocadiaceae</taxon>
        <taxon>Candidatus Brocadia</taxon>
    </lineage>
</organism>
<dbReference type="PANTHER" id="PTHR46268">
    <property type="entry name" value="STRESS RESPONSE PROTEIN NHAX"/>
    <property type="match status" value="1"/>
</dbReference>
<dbReference type="EMBL" id="AYTS01000037">
    <property type="protein sequence ID" value="OOP57242.1"/>
    <property type="molecule type" value="Genomic_DNA"/>
</dbReference>
<dbReference type="SUPFAM" id="SSF52402">
    <property type="entry name" value="Adenine nucleotide alpha hydrolases-like"/>
    <property type="match status" value="2"/>
</dbReference>
<dbReference type="PANTHER" id="PTHR46268:SF6">
    <property type="entry name" value="UNIVERSAL STRESS PROTEIN UP12"/>
    <property type="match status" value="1"/>
</dbReference>
<accession>A0A1V4AVS7</accession>
<protein>
    <recommendedName>
        <fullName evidence="3">UspA domain-containing protein</fullName>
    </recommendedName>
</protein>
<feature type="compositionally biased region" description="Polar residues" evidence="2">
    <location>
        <begin position="391"/>
        <end position="401"/>
    </location>
</feature>
<evidence type="ECO:0000256" key="2">
    <source>
        <dbReference type="SAM" id="MobiDB-lite"/>
    </source>
</evidence>
<feature type="domain" description="UspA" evidence="3">
    <location>
        <begin position="168"/>
        <end position="323"/>
    </location>
</feature>
<dbReference type="STRING" id="1004156.AYP45_04460"/>